<evidence type="ECO:0000256" key="1">
    <source>
        <dbReference type="ARBA" id="ARBA00022679"/>
    </source>
</evidence>
<gene>
    <name evidence="4" type="ORF">METZ01_LOCUS301541</name>
</gene>
<proteinExistence type="predicted"/>
<dbReference type="PANTHER" id="PTHR43584">
    <property type="entry name" value="NUCLEOTIDYL TRANSFERASE"/>
    <property type="match status" value="1"/>
</dbReference>
<reference evidence="4" key="1">
    <citation type="submission" date="2018-05" db="EMBL/GenBank/DDBJ databases">
        <authorList>
            <person name="Lanie J.A."/>
            <person name="Ng W.-L."/>
            <person name="Kazmierczak K.M."/>
            <person name="Andrzejewski T.M."/>
            <person name="Davidsen T.M."/>
            <person name="Wayne K.J."/>
            <person name="Tettelin H."/>
            <person name="Glass J.I."/>
            <person name="Rusch D."/>
            <person name="Podicherti R."/>
            <person name="Tsui H.-C.T."/>
            <person name="Winkler M.E."/>
        </authorList>
    </citation>
    <scope>NUCLEOTIDE SEQUENCE</scope>
</reference>
<dbReference type="InterPro" id="IPR005835">
    <property type="entry name" value="NTP_transferase_dom"/>
</dbReference>
<dbReference type="EMBL" id="UINC01093901">
    <property type="protein sequence ID" value="SVC48687.1"/>
    <property type="molecule type" value="Genomic_DNA"/>
</dbReference>
<dbReference type="SUPFAM" id="SSF53448">
    <property type="entry name" value="Nucleotide-diphospho-sugar transferases"/>
    <property type="match status" value="1"/>
</dbReference>
<sequence>MIKKAMILAAGFGKRIHPLTLKCPKPLLKIGNETLLSNALKFLEQFGIKQAVINVHYLGEQIVDYINRNQFNLSINVVKEKDKILDTGGGVLNAIQYFSNEPFLIINPDTIWNSHYLKELKLMEKTLFENKKSKCSLLVVNKEKSFDQSFKGDFNLKNNLINRKDRDNLNCIYTGLQIIKPEAFNGLSEEVFSINRIWDKLIQKNELYGMESNISFLHVSTLDIYKRLLEKYFKH</sequence>
<keyword evidence="2" id="KW-0548">Nucleotidyltransferase</keyword>
<dbReference type="InterPro" id="IPR029044">
    <property type="entry name" value="Nucleotide-diphossugar_trans"/>
</dbReference>
<dbReference type="GO" id="GO:0016779">
    <property type="term" value="F:nucleotidyltransferase activity"/>
    <property type="evidence" value="ECO:0007669"/>
    <property type="project" value="UniProtKB-KW"/>
</dbReference>
<keyword evidence="1" id="KW-0808">Transferase</keyword>
<accession>A0A382MLP5</accession>
<evidence type="ECO:0000259" key="3">
    <source>
        <dbReference type="Pfam" id="PF00483"/>
    </source>
</evidence>
<organism evidence="4">
    <name type="scientific">marine metagenome</name>
    <dbReference type="NCBI Taxonomy" id="408172"/>
    <lineage>
        <taxon>unclassified sequences</taxon>
        <taxon>metagenomes</taxon>
        <taxon>ecological metagenomes</taxon>
    </lineage>
</organism>
<dbReference type="PANTHER" id="PTHR43584:SF8">
    <property type="entry name" value="N-ACETYLMURAMATE ALPHA-1-PHOSPHATE URIDYLYLTRANSFERASE"/>
    <property type="match status" value="1"/>
</dbReference>
<dbReference type="InterPro" id="IPR050065">
    <property type="entry name" value="GlmU-like"/>
</dbReference>
<dbReference type="Pfam" id="PF00483">
    <property type="entry name" value="NTP_transferase"/>
    <property type="match status" value="1"/>
</dbReference>
<evidence type="ECO:0000256" key="2">
    <source>
        <dbReference type="ARBA" id="ARBA00022695"/>
    </source>
</evidence>
<protein>
    <recommendedName>
        <fullName evidence="3">Nucleotidyl transferase domain-containing protein</fullName>
    </recommendedName>
</protein>
<name>A0A382MLP5_9ZZZZ</name>
<feature type="domain" description="Nucleotidyl transferase" evidence="3">
    <location>
        <begin position="4"/>
        <end position="126"/>
    </location>
</feature>
<dbReference type="AlphaFoldDB" id="A0A382MLP5"/>
<dbReference type="Gene3D" id="3.90.550.10">
    <property type="entry name" value="Spore Coat Polysaccharide Biosynthesis Protein SpsA, Chain A"/>
    <property type="match status" value="1"/>
</dbReference>
<dbReference type="CDD" id="cd06422">
    <property type="entry name" value="NTP_transferase_like_1"/>
    <property type="match status" value="1"/>
</dbReference>
<evidence type="ECO:0000313" key="4">
    <source>
        <dbReference type="EMBL" id="SVC48687.1"/>
    </source>
</evidence>